<organism evidence="3 4">
    <name type="scientific">Littorina saxatilis</name>
    <dbReference type="NCBI Taxonomy" id="31220"/>
    <lineage>
        <taxon>Eukaryota</taxon>
        <taxon>Metazoa</taxon>
        <taxon>Spiralia</taxon>
        <taxon>Lophotrochozoa</taxon>
        <taxon>Mollusca</taxon>
        <taxon>Gastropoda</taxon>
        <taxon>Caenogastropoda</taxon>
        <taxon>Littorinimorpha</taxon>
        <taxon>Littorinoidea</taxon>
        <taxon>Littorinidae</taxon>
        <taxon>Littorina</taxon>
    </lineage>
</organism>
<dbReference type="Proteomes" id="UP001374579">
    <property type="component" value="Unassembled WGS sequence"/>
</dbReference>
<evidence type="ECO:0000313" key="4">
    <source>
        <dbReference type="Proteomes" id="UP001374579"/>
    </source>
</evidence>
<feature type="domain" description="Transposable element P transposase-like RNase H" evidence="2">
    <location>
        <begin position="51"/>
        <end position="99"/>
    </location>
</feature>
<evidence type="ECO:0000256" key="1">
    <source>
        <dbReference type="SAM" id="SignalP"/>
    </source>
</evidence>
<feature type="signal peptide" evidence="1">
    <location>
        <begin position="1"/>
        <end position="21"/>
    </location>
</feature>
<protein>
    <recommendedName>
        <fullName evidence="2">Transposable element P transposase-like RNase H domain-containing protein</fullName>
    </recommendedName>
</protein>
<proteinExistence type="predicted"/>
<dbReference type="AlphaFoldDB" id="A0AAN9GDS5"/>
<evidence type="ECO:0000313" key="3">
    <source>
        <dbReference type="EMBL" id="KAK7105303.1"/>
    </source>
</evidence>
<evidence type="ECO:0000259" key="2">
    <source>
        <dbReference type="Pfam" id="PF21787"/>
    </source>
</evidence>
<keyword evidence="4" id="KW-1185">Reference proteome</keyword>
<dbReference type="Pfam" id="PF21787">
    <property type="entry name" value="TNP-like_RNaseH_N"/>
    <property type="match status" value="1"/>
</dbReference>
<dbReference type="InterPro" id="IPR048365">
    <property type="entry name" value="TNP-like_RNaseH_N"/>
</dbReference>
<comment type="caution">
    <text evidence="3">The sequence shown here is derived from an EMBL/GenBank/DDBJ whole genome shotgun (WGS) entry which is preliminary data.</text>
</comment>
<sequence length="162" mass="18549">MWWHPMMLRLAILLHSKSPAAYDTLRKTGILKLPGSSTLREYTTVCESVRGFSEVVMDDLTKVADKLTDENNYVVLLHDEMTVKSDLVFDPRTGKLVLFRLVVSRSSQAQVTKHRLTSACISYTKCLAKRVFALKRSTCLPLTAMFFFFRIRHISSRQFGTI</sequence>
<dbReference type="EMBL" id="JBAMIC010000007">
    <property type="protein sequence ID" value="KAK7105303.1"/>
    <property type="molecule type" value="Genomic_DNA"/>
</dbReference>
<feature type="chain" id="PRO_5042974224" description="Transposable element P transposase-like RNase H domain-containing protein" evidence="1">
    <location>
        <begin position="22"/>
        <end position="162"/>
    </location>
</feature>
<accession>A0AAN9GDS5</accession>
<name>A0AAN9GDS5_9CAEN</name>
<keyword evidence="1" id="KW-0732">Signal</keyword>
<gene>
    <name evidence="3" type="ORF">V1264_016704</name>
</gene>
<reference evidence="3 4" key="1">
    <citation type="submission" date="2024-02" db="EMBL/GenBank/DDBJ databases">
        <title>Chromosome-scale genome assembly of the rough periwinkle Littorina saxatilis.</title>
        <authorList>
            <person name="De Jode A."/>
            <person name="Faria R."/>
            <person name="Formenti G."/>
            <person name="Sims Y."/>
            <person name="Smith T.P."/>
            <person name="Tracey A."/>
            <person name="Wood J.M.D."/>
            <person name="Zagrodzka Z.B."/>
            <person name="Johannesson K."/>
            <person name="Butlin R.K."/>
            <person name="Leder E.H."/>
        </authorList>
    </citation>
    <scope>NUCLEOTIDE SEQUENCE [LARGE SCALE GENOMIC DNA]</scope>
    <source>
        <strain evidence="3">Snail1</strain>
        <tissue evidence="3">Muscle</tissue>
    </source>
</reference>